<feature type="compositionally biased region" description="Polar residues" evidence="1">
    <location>
        <begin position="103"/>
        <end position="112"/>
    </location>
</feature>
<sequence>MSKSRGPSNAGVKVSTRQPPKAPQRATKKVTANLEAVGEASEMQSTNNVLTVADNAAPVVKPKGRGGAKKAPAAATKKASISEDDDDDEEMADLKERLARYNLESSPENSTGMDFDAPQARATTKEPSKRAAATKKKTVITLSETSDKEGGQDGASDEDG</sequence>
<evidence type="ECO:0000256" key="1">
    <source>
        <dbReference type="SAM" id="MobiDB-lite"/>
    </source>
</evidence>
<dbReference type="AlphaFoldDB" id="A0AAN7JHX6"/>
<organism evidence="2 3">
    <name type="scientific">Trapa incisa</name>
    <dbReference type="NCBI Taxonomy" id="236973"/>
    <lineage>
        <taxon>Eukaryota</taxon>
        <taxon>Viridiplantae</taxon>
        <taxon>Streptophyta</taxon>
        <taxon>Embryophyta</taxon>
        <taxon>Tracheophyta</taxon>
        <taxon>Spermatophyta</taxon>
        <taxon>Magnoliopsida</taxon>
        <taxon>eudicotyledons</taxon>
        <taxon>Gunneridae</taxon>
        <taxon>Pentapetalae</taxon>
        <taxon>rosids</taxon>
        <taxon>malvids</taxon>
        <taxon>Myrtales</taxon>
        <taxon>Lythraceae</taxon>
        <taxon>Trapa</taxon>
    </lineage>
</organism>
<keyword evidence="3" id="KW-1185">Reference proteome</keyword>
<dbReference type="EMBL" id="JAXIOK010000022">
    <property type="protein sequence ID" value="KAK4743860.1"/>
    <property type="molecule type" value="Genomic_DNA"/>
</dbReference>
<feature type="region of interest" description="Disordered" evidence="1">
    <location>
        <begin position="1"/>
        <end position="30"/>
    </location>
</feature>
<evidence type="ECO:0000313" key="2">
    <source>
        <dbReference type="EMBL" id="KAK4743860.1"/>
    </source>
</evidence>
<gene>
    <name evidence="2" type="ORF">SAY87_010172</name>
</gene>
<proteinExistence type="predicted"/>
<feature type="compositionally biased region" description="Low complexity" evidence="1">
    <location>
        <begin position="69"/>
        <end position="79"/>
    </location>
</feature>
<accession>A0AAN7JHX6</accession>
<comment type="caution">
    <text evidence="2">The sequence shown here is derived from an EMBL/GenBank/DDBJ whole genome shotgun (WGS) entry which is preliminary data.</text>
</comment>
<protein>
    <submittedName>
        <fullName evidence="2">Uncharacterized protein</fullName>
    </submittedName>
</protein>
<reference evidence="2 3" key="1">
    <citation type="journal article" date="2023" name="Hortic Res">
        <title>Pangenome of water caltrop reveals structural variations and asymmetric subgenome divergence after allopolyploidization.</title>
        <authorList>
            <person name="Zhang X."/>
            <person name="Chen Y."/>
            <person name="Wang L."/>
            <person name="Yuan Y."/>
            <person name="Fang M."/>
            <person name="Shi L."/>
            <person name="Lu R."/>
            <person name="Comes H.P."/>
            <person name="Ma Y."/>
            <person name="Chen Y."/>
            <person name="Huang G."/>
            <person name="Zhou Y."/>
            <person name="Zheng Z."/>
            <person name="Qiu Y."/>
        </authorList>
    </citation>
    <scope>NUCLEOTIDE SEQUENCE [LARGE SCALE GENOMIC DNA]</scope>
    <source>
        <tissue evidence="2">Roots</tissue>
    </source>
</reference>
<dbReference type="Proteomes" id="UP001345219">
    <property type="component" value="Chromosome 9"/>
</dbReference>
<feature type="compositionally biased region" description="Acidic residues" evidence="1">
    <location>
        <begin position="82"/>
        <end position="91"/>
    </location>
</feature>
<name>A0AAN7JHX6_9MYRT</name>
<feature type="region of interest" description="Disordered" evidence="1">
    <location>
        <begin position="55"/>
        <end position="160"/>
    </location>
</feature>
<evidence type="ECO:0000313" key="3">
    <source>
        <dbReference type="Proteomes" id="UP001345219"/>
    </source>
</evidence>